<keyword evidence="2" id="KW-1185">Reference proteome</keyword>
<dbReference type="OrthoDB" id="1277335at2759"/>
<evidence type="ECO:0000313" key="2">
    <source>
        <dbReference type="Proteomes" id="UP000027138"/>
    </source>
</evidence>
<dbReference type="EMBL" id="KK914217">
    <property type="protein sequence ID" value="KDP46573.1"/>
    <property type="molecule type" value="Genomic_DNA"/>
</dbReference>
<dbReference type="AlphaFoldDB" id="A0A067LGU5"/>
<dbReference type="PANTHER" id="PTHR33103">
    <property type="entry name" value="OS01G0153900 PROTEIN"/>
    <property type="match status" value="1"/>
</dbReference>
<name>A0A067LGU5_JATCU</name>
<dbReference type="InterPro" id="IPR007750">
    <property type="entry name" value="DUF674"/>
</dbReference>
<accession>A0A067LGU5</accession>
<proteinExistence type="predicted"/>
<reference evidence="1 2" key="1">
    <citation type="journal article" date="2014" name="PLoS ONE">
        <title>Global Analysis of Gene Expression Profiles in Physic Nut (Jatropha curcas L.) Seedlings Exposed to Salt Stress.</title>
        <authorList>
            <person name="Zhang L."/>
            <person name="Zhang C."/>
            <person name="Wu P."/>
            <person name="Chen Y."/>
            <person name="Li M."/>
            <person name="Jiang H."/>
            <person name="Wu G."/>
        </authorList>
    </citation>
    <scope>NUCLEOTIDE SEQUENCE [LARGE SCALE GENOMIC DNA]</scope>
    <source>
        <strain evidence="2">cv. GZQX0401</strain>
        <tissue evidence="1">Young leaves</tissue>
    </source>
</reference>
<dbReference type="Pfam" id="PF05056">
    <property type="entry name" value="DUF674"/>
    <property type="match status" value="2"/>
</dbReference>
<dbReference type="Proteomes" id="UP000027138">
    <property type="component" value="Unassembled WGS sequence"/>
</dbReference>
<evidence type="ECO:0000313" key="1">
    <source>
        <dbReference type="EMBL" id="KDP46573.1"/>
    </source>
</evidence>
<organism evidence="1 2">
    <name type="scientific">Jatropha curcas</name>
    <name type="common">Barbados nut</name>
    <dbReference type="NCBI Taxonomy" id="180498"/>
    <lineage>
        <taxon>Eukaryota</taxon>
        <taxon>Viridiplantae</taxon>
        <taxon>Streptophyta</taxon>
        <taxon>Embryophyta</taxon>
        <taxon>Tracheophyta</taxon>
        <taxon>Spermatophyta</taxon>
        <taxon>Magnoliopsida</taxon>
        <taxon>eudicotyledons</taxon>
        <taxon>Gunneridae</taxon>
        <taxon>Pentapetalae</taxon>
        <taxon>rosids</taxon>
        <taxon>fabids</taxon>
        <taxon>Malpighiales</taxon>
        <taxon>Euphorbiaceae</taxon>
        <taxon>Crotonoideae</taxon>
        <taxon>Jatropheae</taxon>
        <taxon>Jatropha</taxon>
    </lineage>
</organism>
<protein>
    <recommendedName>
        <fullName evidence="3">DUF674 family protein</fullName>
    </recommendedName>
</protein>
<sequence>MQSVENLDVKRFGTEECKTMLLRPKNGSVTHYKDLKLKIDSETPQYFYCGTSNCLATGSKLLSQHAGRYCDCGNAMNSSATVETIGSKVSIDGTAFAKECARFVISDELQVVPLSTAASFSLISKLGIMDMSSTEERVFSIGFNEVLNLLKSLLVSKFPLTETFLRPKELPDFSKKTFQASSIIKHQLIRENARKENVNISVRLVLSKSEKRVCYAEVGEDFVDLLFTFLTIPLGFIIKKMNGNPSKGCINHLYNCTKDLDSEKYFKSNDHKEILLSSKIAPDFGYEKQLLEVEEASHQHKITFALTVKDPKSPNKKAKACGGFVMKPAMFTVTDDLIVTPIFPVLCMSILNKLNVPFNDIEECVVYVGNEEASRLLVASFISESALTESFLQEKKNPENPFRFGSYCDCGNAMNSSAIVDTIGSKDSLDGGVFVKEHARFVISDELQVMHASTAASFPLISKLGILDATSIEERIFDIGLNEVLSLQKSLFISKFPLTKTLLKPKELSELGTETSDQSSLNFKCQIGESASKENGKICVRLVLSKSKKRMCYAEVGEDFVDLLFSFLTIPLGFIIKKMNGAPSKGCINHLYNCIKDLVSEKYFKSNDHKEILLSPKIAPDFGYEKQLLGVEEASHQQYYYLFDYSGKGSFSMDNEPSIQRVSALTVKDPKSPNKKAKACGGFVMKNAMFTVTDDLIVTPISPVSGISILNKLNVPFNDIEERIAYVGNE</sequence>
<dbReference type="PANTHER" id="PTHR33103:SF27">
    <property type="entry name" value="OS04G0594700 PROTEIN"/>
    <property type="match status" value="1"/>
</dbReference>
<evidence type="ECO:0008006" key="3">
    <source>
        <dbReference type="Google" id="ProtNLM"/>
    </source>
</evidence>
<gene>
    <name evidence="1" type="ORF">JCGZ_08545</name>
</gene>